<comment type="caution">
    <text evidence="2">The sequence shown here is derived from an EMBL/GenBank/DDBJ whole genome shotgun (WGS) entry which is preliminary data.</text>
</comment>
<feature type="transmembrane region" description="Helical" evidence="1">
    <location>
        <begin position="12"/>
        <end position="30"/>
    </location>
</feature>
<evidence type="ECO:0000256" key="1">
    <source>
        <dbReference type="SAM" id="Phobius"/>
    </source>
</evidence>
<accession>A0A8S0Z5B1</accession>
<keyword evidence="1" id="KW-0472">Membrane</keyword>
<organism evidence="2 5">
    <name type="scientific">Arctia plantaginis</name>
    <name type="common">Wood tiger moth</name>
    <name type="synonym">Phalaena plantaginis</name>
    <dbReference type="NCBI Taxonomy" id="874455"/>
    <lineage>
        <taxon>Eukaryota</taxon>
        <taxon>Metazoa</taxon>
        <taxon>Ecdysozoa</taxon>
        <taxon>Arthropoda</taxon>
        <taxon>Hexapoda</taxon>
        <taxon>Insecta</taxon>
        <taxon>Pterygota</taxon>
        <taxon>Neoptera</taxon>
        <taxon>Endopterygota</taxon>
        <taxon>Lepidoptera</taxon>
        <taxon>Glossata</taxon>
        <taxon>Ditrysia</taxon>
        <taxon>Noctuoidea</taxon>
        <taxon>Erebidae</taxon>
        <taxon>Arctiinae</taxon>
        <taxon>Arctia</taxon>
    </lineage>
</organism>
<keyword evidence="1" id="KW-1133">Transmembrane helix</keyword>
<proteinExistence type="predicted"/>
<evidence type="ECO:0000313" key="3">
    <source>
        <dbReference type="EMBL" id="CAB3243603.1"/>
    </source>
</evidence>
<evidence type="ECO:0000313" key="5">
    <source>
        <dbReference type="Proteomes" id="UP000494256"/>
    </source>
</evidence>
<dbReference type="Proteomes" id="UP000494106">
    <property type="component" value="Unassembled WGS sequence"/>
</dbReference>
<dbReference type="AlphaFoldDB" id="A0A8S0Z5B1"/>
<gene>
    <name evidence="2" type="ORF">APLA_LOCUS3317</name>
    <name evidence="3" type="ORF">APLA_LOCUS9563</name>
</gene>
<dbReference type="EMBL" id="CADEBC010000519">
    <property type="protein sequence ID" value="CAB3243603.1"/>
    <property type="molecule type" value="Genomic_DNA"/>
</dbReference>
<keyword evidence="1" id="KW-0812">Transmembrane</keyword>
<reference evidence="4 5" key="1">
    <citation type="submission" date="2020-04" db="EMBL/GenBank/DDBJ databases">
        <authorList>
            <person name="Wallbank WR R."/>
            <person name="Pardo Diaz C."/>
            <person name="Kozak K."/>
            <person name="Martin S."/>
            <person name="Jiggins C."/>
            <person name="Moest M."/>
            <person name="Warren A I."/>
            <person name="Byers J.R.P. K."/>
            <person name="Montejo-Kovacevich G."/>
            <person name="Yen C E."/>
        </authorList>
    </citation>
    <scope>NUCLEOTIDE SEQUENCE [LARGE SCALE GENOMIC DNA]</scope>
</reference>
<dbReference type="EMBL" id="CADEBD010000280">
    <property type="protein sequence ID" value="CAB3228039.1"/>
    <property type="molecule type" value="Genomic_DNA"/>
</dbReference>
<keyword evidence="4" id="KW-1185">Reference proteome</keyword>
<dbReference type="Proteomes" id="UP000494256">
    <property type="component" value="Unassembled WGS sequence"/>
</dbReference>
<name>A0A8S0Z5B1_ARCPL</name>
<sequence length="69" mass="7804">MSGSRDSDWVPVVAGIVVGAGVLTIMYMLFRSKPEPNICDGKTKPFVRKYKCKCLKNSYCHLHNKNENK</sequence>
<evidence type="ECO:0000313" key="2">
    <source>
        <dbReference type="EMBL" id="CAB3228039.1"/>
    </source>
</evidence>
<protein>
    <submittedName>
        <fullName evidence="2">Uncharacterized protein</fullName>
    </submittedName>
</protein>
<evidence type="ECO:0000313" key="4">
    <source>
        <dbReference type="Proteomes" id="UP000494106"/>
    </source>
</evidence>